<dbReference type="InterPro" id="IPR002104">
    <property type="entry name" value="Integrase_catalytic"/>
</dbReference>
<protein>
    <recommendedName>
        <fullName evidence="2">Tyr recombinase domain-containing protein</fullName>
    </recommendedName>
</protein>
<feature type="domain" description="Tyr recombinase" evidence="2">
    <location>
        <begin position="1"/>
        <end position="77"/>
    </location>
</feature>
<dbReference type="GO" id="GO:0015074">
    <property type="term" value="P:DNA integration"/>
    <property type="evidence" value="ECO:0007669"/>
    <property type="project" value="InterPro"/>
</dbReference>
<sequence length="87" mass="9832">MNAYIKEIADLCGISKNLTFHLARQTFATTVTLSNGVPIETVSKMLGHKSLKTTQHYAKILDLKVSADMQLLREKFQQKIHNKDAMI</sequence>
<dbReference type="PROSITE" id="PS51898">
    <property type="entry name" value="TYR_RECOMBINASE"/>
    <property type="match status" value="1"/>
</dbReference>
<gene>
    <name evidence="3" type="ORF">GCM10007383_36620</name>
</gene>
<evidence type="ECO:0000313" key="4">
    <source>
        <dbReference type="Proteomes" id="UP000634668"/>
    </source>
</evidence>
<dbReference type="Proteomes" id="UP000634668">
    <property type="component" value="Unassembled WGS sequence"/>
</dbReference>
<accession>A0A918J8I9</accession>
<dbReference type="GO" id="GO:0006310">
    <property type="term" value="P:DNA recombination"/>
    <property type="evidence" value="ECO:0007669"/>
    <property type="project" value="UniProtKB-KW"/>
</dbReference>
<comment type="caution">
    <text evidence="3">The sequence shown here is derived from an EMBL/GenBank/DDBJ whole genome shotgun (WGS) entry which is preliminary data.</text>
</comment>
<evidence type="ECO:0000313" key="3">
    <source>
        <dbReference type="EMBL" id="GGW49396.1"/>
    </source>
</evidence>
<dbReference type="InterPro" id="IPR013762">
    <property type="entry name" value="Integrase-like_cat_sf"/>
</dbReference>
<reference evidence="3" key="2">
    <citation type="submission" date="2020-09" db="EMBL/GenBank/DDBJ databases">
        <authorList>
            <person name="Sun Q."/>
            <person name="Kim S."/>
        </authorList>
    </citation>
    <scope>NUCLEOTIDE SEQUENCE</scope>
    <source>
        <strain evidence="3">KCTC 12113</strain>
    </source>
</reference>
<dbReference type="EMBL" id="BMWP01000040">
    <property type="protein sequence ID" value="GGW49396.1"/>
    <property type="molecule type" value="Genomic_DNA"/>
</dbReference>
<dbReference type="SUPFAM" id="SSF56349">
    <property type="entry name" value="DNA breaking-rejoining enzymes"/>
    <property type="match status" value="1"/>
</dbReference>
<keyword evidence="1" id="KW-0233">DNA recombination</keyword>
<reference evidence="3" key="1">
    <citation type="journal article" date="2014" name="Int. J. Syst. Evol. Microbiol.">
        <title>Complete genome sequence of Corynebacterium casei LMG S-19264T (=DSM 44701T), isolated from a smear-ripened cheese.</title>
        <authorList>
            <consortium name="US DOE Joint Genome Institute (JGI-PGF)"/>
            <person name="Walter F."/>
            <person name="Albersmeier A."/>
            <person name="Kalinowski J."/>
            <person name="Ruckert C."/>
        </authorList>
    </citation>
    <scope>NUCLEOTIDE SEQUENCE</scope>
    <source>
        <strain evidence="3">KCTC 12113</strain>
    </source>
</reference>
<proteinExistence type="predicted"/>
<evidence type="ECO:0000259" key="2">
    <source>
        <dbReference type="PROSITE" id="PS51898"/>
    </source>
</evidence>
<dbReference type="Gene3D" id="1.10.443.10">
    <property type="entry name" value="Intergrase catalytic core"/>
    <property type="match status" value="1"/>
</dbReference>
<keyword evidence="4" id="KW-1185">Reference proteome</keyword>
<dbReference type="GO" id="GO:0003677">
    <property type="term" value="F:DNA binding"/>
    <property type="evidence" value="ECO:0007669"/>
    <property type="project" value="InterPro"/>
</dbReference>
<evidence type="ECO:0000256" key="1">
    <source>
        <dbReference type="ARBA" id="ARBA00023172"/>
    </source>
</evidence>
<dbReference type="Pfam" id="PF00589">
    <property type="entry name" value="Phage_integrase"/>
    <property type="match status" value="1"/>
</dbReference>
<name>A0A918J8I9_9FLAO</name>
<dbReference type="InterPro" id="IPR011010">
    <property type="entry name" value="DNA_brk_join_enz"/>
</dbReference>
<organism evidence="3 4">
    <name type="scientific">Arenibacter certesii</name>
    <dbReference type="NCBI Taxonomy" id="228955"/>
    <lineage>
        <taxon>Bacteria</taxon>
        <taxon>Pseudomonadati</taxon>
        <taxon>Bacteroidota</taxon>
        <taxon>Flavobacteriia</taxon>
        <taxon>Flavobacteriales</taxon>
        <taxon>Flavobacteriaceae</taxon>
        <taxon>Arenibacter</taxon>
    </lineage>
</organism>
<dbReference type="AlphaFoldDB" id="A0A918J8I9"/>